<comment type="caution">
    <text evidence="2">The sequence shown here is derived from an EMBL/GenBank/DDBJ whole genome shotgun (WGS) entry which is preliminary data.</text>
</comment>
<dbReference type="EMBL" id="JACQWF010000055">
    <property type="protein sequence ID" value="MBI4594973.1"/>
    <property type="molecule type" value="Genomic_DNA"/>
</dbReference>
<dbReference type="Proteomes" id="UP000772181">
    <property type="component" value="Unassembled WGS sequence"/>
</dbReference>
<accession>A0A933LPB8</accession>
<reference evidence="2" key="1">
    <citation type="submission" date="2020-07" db="EMBL/GenBank/DDBJ databases">
        <title>Huge and variable diversity of episymbiotic CPR bacteria and DPANN archaea in groundwater ecosystems.</title>
        <authorList>
            <person name="He C.Y."/>
            <person name="Keren R."/>
            <person name="Whittaker M."/>
            <person name="Farag I.F."/>
            <person name="Doudna J."/>
            <person name="Cate J.H.D."/>
            <person name="Banfield J.F."/>
        </authorList>
    </citation>
    <scope>NUCLEOTIDE SEQUENCE</scope>
    <source>
        <strain evidence="2">NC_groundwater_1482_Ag_S-0.65um_47_24</strain>
    </source>
</reference>
<sequence>MKEGELGKTYTDGEIIFAEGDRGEVMYIIQSGKVRLTKKTPQGEIELAVLGSGEILGEMSLFDRLTRSATAVAMGKARILSVDKKKLFSTINGDPTIAFKIIETMCRRIRKLDQDFSELMMARVHESQRRIAYDC</sequence>
<dbReference type="PANTHER" id="PTHR24567">
    <property type="entry name" value="CRP FAMILY TRANSCRIPTIONAL REGULATORY PROTEIN"/>
    <property type="match status" value="1"/>
</dbReference>
<proteinExistence type="predicted"/>
<dbReference type="PANTHER" id="PTHR24567:SF74">
    <property type="entry name" value="HTH-TYPE TRANSCRIPTIONAL REGULATOR ARCR"/>
    <property type="match status" value="1"/>
</dbReference>
<dbReference type="InterPro" id="IPR014710">
    <property type="entry name" value="RmlC-like_jellyroll"/>
</dbReference>
<dbReference type="PROSITE" id="PS50042">
    <property type="entry name" value="CNMP_BINDING_3"/>
    <property type="match status" value="1"/>
</dbReference>
<evidence type="ECO:0000259" key="1">
    <source>
        <dbReference type="PROSITE" id="PS50042"/>
    </source>
</evidence>
<organism evidence="2 3">
    <name type="scientific">Tectimicrobiota bacterium</name>
    <dbReference type="NCBI Taxonomy" id="2528274"/>
    <lineage>
        <taxon>Bacteria</taxon>
        <taxon>Pseudomonadati</taxon>
        <taxon>Nitrospinota/Tectimicrobiota group</taxon>
        <taxon>Candidatus Tectimicrobiota</taxon>
    </lineage>
</organism>
<dbReference type="Pfam" id="PF00027">
    <property type="entry name" value="cNMP_binding"/>
    <property type="match status" value="1"/>
</dbReference>
<name>A0A933LPB8_UNCTE</name>
<dbReference type="CDD" id="cd00038">
    <property type="entry name" value="CAP_ED"/>
    <property type="match status" value="1"/>
</dbReference>
<dbReference type="GO" id="GO:0003700">
    <property type="term" value="F:DNA-binding transcription factor activity"/>
    <property type="evidence" value="ECO:0007669"/>
    <property type="project" value="TreeGrafter"/>
</dbReference>
<dbReference type="AlphaFoldDB" id="A0A933LPB8"/>
<dbReference type="InterPro" id="IPR000595">
    <property type="entry name" value="cNMP-bd_dom"/>
</dbReference>
<dbReference type="InterPro" id="IPR018490">
    <property type="entry name" value="cNMP-bd_dom_sf"/>
</dbReference>
<feature type="domain" description="Cyclic nucleotide-binding" evidence="1">
    <location>
        <begin position="8"/>
        <end position="108"/>
    </location>
</feature>
<dbReference type="GO" id="GO:0005829">
    <property type="term" value="C:cytosol"/>
    <property type="evidence" value="ECO:0007669"/>
    <property type="project" value="TreeGrafter"/>
</dbReference>
<dbReference type="SUPFAM" id="SSF51206">
    <property type="entry name" value="cAMP-binding domain-like"/>
    <property type="match status" value="1"/>
</dbReference>
<dbReference type="InterPro" id="IPR050397">
    <property type="entry name" value="Env_Response_Regulators"/>
</dbReference>
<dbReference type="SMART" id="SM00100">
    <property type="entry name" value="cNMP"/>
    <property type="match status" value="1"/>
</dbReference>
<dbReference type="InterPro" id="IPR018488">
    <property type="entry name" value="cNMP-bd_CS"/>
</dbReference>
<evidence type="ECO:0000313" key="3">
    <source>
        <dbReference type="Proteomes" id="UP000772181"/>
    </source>
</evidence>
<dbReference type="PROSITE" id="PS00889">
    <property type="entry name" value="CNMP_BINDING_2"/>
    <property type="match status" value="1"/>
</dbReference>
<protein>
    <submittedName>
        <fullName evidence="2">Cyclic nucleotide-binding domain-containing protein</fullName>
    </submittedName>
</protein>
<evidence type="ECO:0000313" key="2">
    <source>
        <dbReference type="EMBL" id="MBI4594973.1"/>
    </source>
</evidence>
<gene>
    <name evidence="2" type="ORF">HY730_01175</name>
</gene>
<dbReference type="Gene3D" id="2.60.120.10">
    <property type="entry name" value="Jelly Rolls"/>
    <property type="match status" value="1"/>
</dbReference>